<protein>
    <submittedName>
        <fullName evidence="3">ABC transporter substrate-binding protein</fullName>
    </submittedName>
</protein>
<gene>
    <name evidence="3" type="ORF">JDN41_01235</name>
</gene>
<reference evidence="3 4" key="1">
    <citation type="submission" date="2020-12" db="EMBL/GenBank/DDBJ databases">
        <title>Revised draft genomes of Rhodomicrobium vannielii ATCC 17100 and Rhodomicrobium udaipurense JA643.</title>
        <authorList>
            <person name="Conners E.M."/>
            <person name="Davenport E.J."/>
            <person name="Bose A."/>
        </authorList>
    </citation>
    <scope>NUCLEOTIDE SEQUENCE [LARGE SCALE GENOMIC DNA]</scope>
    <source>
        <strain evidence="3 4">JA643</strain>
    </source>
</reference>
<evidence type="ECO:0000313" key="4">
    <source>
        <dbReference type="Proteomes" id="UP000623250"/>
    </source>
</evidence>
<name>A0A8I1G7W2_9HYPH</name>
<feature type="region of interest" description="Disordered" evidence="1">
    <location>
        <begin position="445"/>
        <end position="468"/>
    </location>
</feature>
<dbReference type="SUPFAM" id="SSF53850">
    <property type="entry name" value="Periplasmic binding protein-like II"/>
    <property type="match status" value="1"/>
</dbReference>
<comment type="caution">
    <text evidence="3">The sequence shown here is derived from an EMBL/GenBank/DDBJ whole genome shotgun (WGS) entry which is preliminary data.</text>
</comment>
<dbReference type="Proteomes" id="UP000623250">
    <property type="component" value="Unassembled WGS sequence"/>
</dbReference>
<keyword evidence="2" id="KW-1133">Transmembrane helix</keyword>
<feature type="transmembrane region" description="Helical" evidence="2">
    <location>
        <begin position="338"/>
        <end position="360"/>
    </location>
</feature>
<dbReference type="Pfam" id="PF16868">
    <property type="entry name" value="NMT1_3"/>
    <property type="match status" value="1"/>
</dbReference>
<organism evidence="3 4">
    <name type="scientific">Rhodomicrobium udaipurense</name>
    <dbReference type="NCBI Taxonomy" id="1202716"/>
    <lineage>
        <taxon>Bacteria</taxon>
        <taxon>Pseudomonadati</taxon>
        <taxon>Pseudomonadota</taxon>
        <taxon>Alphaproteobacteria</taxon>
        <taxon>Hyphomicrobiales</taxon>
        <taxon>Hyphomicrobiaceae</taxon>
        <taxon>Rhodomicrobium</taxon>
    </lineage>
</organism>
<dbReference type="PANTHER" id="PTHR42941:SF1">
    <property type="entry name" value="SLL1037 PROTEIN"/>
    <property type="match status" value="1"/>
</dbReference>
<dbReference type="AlphaFoldDB" id="A0A8I1G7W2"/>
<feature type="compositionally biased region" description="Low complexity" evidence="1">
    <location>
        <begin position="447"/>
        <end position="456"/>
    </location>
</feature>
<evidence type="ECO:0000256" key="2">
    <source>
        <dbReference type="SAM" id="Phobius"/>
    </source>
</evidence>
<evidence type="ECO:0000313" key="3">
    <source>
        <dbReference type="EMBL" id="MBJ7542178.1"/>
    </source>
</evidence>
<dbReference type="EMBL" id="JAEMUK010000002">
    <property type="protein sequence ID" value="MBJ7542178.1"/>
    <property type="molecule type" value="Genomic_DNA"/>
</dbReference>
<evidence type="ECO:0000256" key="1">
    <source>
        <dbReference type="SAM" id="MobiDB-lite"/>
    </source>
</evidence>
<keyword evidence="4" id="KW-1185">Reference proteome</keyword>
<proteinExistence type="predicted"/>
<keyword evidence="2" id="KW-0472">Membrane</keyword>
<dbReference type="RefSeq" id="WP_037238078.1">
    <property type="nucleotide sequence ID" value="NZ_JAEMUK010000002.1"/>
</dbReference>
<dbReference type="PANTHER" id="PTHR42941">
    <property type="entry name" value="SLL1037 PROTEIN"/>
    <property type="match status" value="1"/>
</dbReference>
<sequence>MRRFFTWEYLAVFIPALALAVAAVWFTLRYVKPAPPDSFVLAAASKGSPYYDLALRFKEEIEKKGVKLEVRESEGSLDNLRLLKDETSDVQAGIVQGGLTNHIDAPTLYSMGRLITEPVWVFYRGDASLSSITELKGKRILIGPEGSGTAALAKRLLDANGITAENSTLIAMQLPDYVDTFAQGGADAGFLVLGPEARTVQRLLHQDGTKLMNMAQADALIQRYPSLTQVKMRQGVVDFAQNIPPADTALVSTKAMLLVRDDLHPALLAILAQAVLKVQSQPTLKPTGESKLFALGTESLTDDPEFPMIDDATRVYKSGPTFFQRTLPFWLATLIDRAAILILPMIGVVLPLARIVPLLYNWRMRQRILNWYRELKRIEKNLTHKKASASAEFIAQKERDLDKIEEAVWRISVPTHLSADLYTLRDNVEFVRRRIVSLREAAAKGTAQAPSVAAEPARAEEPVLETGA</sequence>
<keyword evidence="2" id="KW-0812">Transmembrane</keyword>
<dbReference type="InterPro" id="IPR011852">
    <property type="entry name" value="TRAP_TAXI"/>
</dbReference>
<feature type="transmembrane region" description="Helical" evidence="2">
    <location>
        <begin position="7"/>
        <end position="28"/>
    </location>
</feature>
<accession>A0A8I1G7W2</accession>
<dbReference type="Gene3D" id="3.40.190.10">
    <property type="entry name" value="Periplasmic binding protein-like II"/>
    <property type="match status" value="2"/>
</dbReference>